<dbReference type="InterPro" id="IPR051231">
    <property type="entry name" value="SOSS-B"/>
</dbReference>
<dbReference type="PANTHER" id="PTHR13356:SF0">
    <property type="entry name" value="SOSS COMPLEX SUBUNIT B HOMOLOG"/>
    <property type="match status" value="1"/>
</dbReference>
<dbReference type="GO" id="GO:0005694">
    <property type="term" value="C:chromosome"/>
    <property type="evidence" value="ECO:0007669"/>
    <property type="project" value="UniProtKB-ARBA"/>
</dbReference>
<dbReference type="InterPro" id="IPR012340">
    <property type="entry name" value="NA-bd_OB-fold"/>
</dbReference>
<dbReference type="Proteomes" id="UP000006727">
    <property type="component" value="Chromosome 3"/>
</dbReference>
<keyword evidence="1" id="KW-0238">DNA-binding</keyword>
<dbReference type="GO" id="GO:0010212">
    <property type="term" value="P:response to ionizing radiation"/>
    <property type="evidence" value="ECO:0000318"/>
    <property type="project" value="GO_Central"/>
</dbReference>
<dbReference type="Gene3D" id="2.40.50.140">
    <property type="entry name" value="Nucleic acid-binding proteins"/>
    <property type="match status" value="1"/>
</dbReference>
<proteinExistence type="predicted"/>
<name>A0A7I4DLL9_PHYPA</name>
<protein>
    <recommendedName>
        <fullName evidence="4">OB domain-containing protein</fullName>
    </recommendedName>
</protein>
<evidence type="ECO:0000313" key="3">
    <source>
        <dbReference type="Proteomes" id="UP000006727"/>
    </source>
</evidence>
<dbReference type="EnsemblPlants" id="Pp3c3_34830V3.3">
    <property type="protein sequence ID" value="Pp3c3_34830V3.3"/>
    <property type="gene ID" value="Pp3c3_34830"/>
</dbReference>
<evidence type="ECO:0000313" key="2">
    <source>
        <dbReference type="EnsemblPlants" id="Pp3c3_34830V3.3"/>
    </source>
</evidence>
<keyword evidence="3" id="KW-1185">Reference proteome</keyword>
<dbReference type="EMBL" id="ABEU02000003">
    <property type="status" value="NOT_ANNOTATED_CDS"/>
    <property type="molecule type" value="Genomic_DNA"/>
</dbReference>
<dbReference type="GO" id="GO:0044818">
    <property type="term" value="P:mitotic G2/M transition checkpoint"/>
    <property type="evidence" value="ECO:0000318"/>
    <property type="project" value="GO_Central"/>
</dbReference>
<dbReference type="FunFam" id="2.40.50.140:FF:000072">
    <property type="entry name" value="SOSS complex subunit B2"/>
    <property type="match status" value="1"/>
</dbReference>
<reference evidence="2" key="3">
    <citation type="submission" date="2020-12" db="UniProtKB">
        <authorList>
            <consortium name="EnsemblPlants"/>
        </authorList>
    </citation>
    <scope>IDENTIFICATION</scope>
</reference>
<dbReference type="GO" id="GO:0000724">
    <property type="term" value="P:double-strand break repair via homologous recombination"/>
    <property type="evidence" value="ECO:0000318"/>
    <property type="project" value="GO_Central"/>
</dbReference>
<dbReference type="PANTHER" id="PTHR13356">
    <property type="entry name" value="OB FOLD NUCLEIC ACID BINDING PROTEIN-RELATED"/>
    <property type="match status" value="1"/>
</dbReference>
<evidence type="ECO:0000256" key="1">
    <source>
        <dbReference type="ARBA" id="ARBA00023125"/>
    </source>
</evidence>
<dbReference type="InParanoid" id="A0A7I4DLL9"/>
<gene>
    <name evidence="2" type="primary">LOC112279411</name>
</gene>
<dbReference type="AlphaFoldDB" id="A0A7I4DLL9"/>
<reference evidence="2 3" key="2">
    <citation type="journal article" date="2018" name="Plant J.">
        <title>The Physcomitrella patens chromosome-scale assembly reveals moss genome structure and evolution.</title>
        <authorList>
            <person name="Lang D."/>
            <person name="Ullrich K.K."/>
            <person name="Murat F."/>
            <person name="Fuchs J."/>
            <person name="Jenkins J."/>
            <person name="Haas F.B."/>
            <person name="Piednoel M."/>
            <person name="Gundlach H."/>
            <person name="Van Bel M."/>
            <person name="Meyberg R."/>
            <person name="Vives C."/>
            <person name="Morata J."/>
            <person name="Symeonidi A."/>
            <person name="Hiss M."/>
            <person name="Muchero W."/>
            <person name="Kamisugi Y."/>
            <person name="Saleh O."/>
            <person name="Blanc G."/>
            <person name="Decker E.L."/>
            <person name="van Gessel N."/>
            <person name="Grimwood J."/>
            <person name="Hayes R.D."/>
            <person name="Graham S.W."/>
            <person name="Gunter L.E."/>
            <person name="McDaniel S.F."/>
            <person name="Hoernstein S.N.W."/>
            <person name="Larsson A."/>
            <person name="Li F.W."/>
            <person name="Perroud P.F."/>
            <person name="Phillips J."/>
            <person name="Ranjan P."/>
            <person name="Rokshar D.S."/>
            <person name="Rothfels C.J."/>
            <person name="Schneider L."/>
            <person name="Shu S."/>
            <person name="Stevenson D.W."/>
            <person name="Thummler F."/>
            <person name="Tillich M."/>
            <person name="Villarreal Aguilar J.C."/>
            <person name="Widiez T."/>
            <person name="Wong G.K."/>
            <person name="Wymore A."/>
            <person name="Zhang Y."/>
            <person name="Zimmer A.D."/>
            <person name="Quatrano R.S."/>
            <person name="Mayer K.F.X."/>
            <person name="Goodstein D."/>
            <person name="Casacuberta J.M."/>
            <person name="Vandepoele K."/>
            <person name="Reski R."/>
            <person name="Cuming A.C."/>
            <person name="Tuskan G.A."/>
            <person name="Maumus F."/>
            <person name="Salse J."/>
            <person name="Schmutz J."/>
            <person name="Rensing S.A."/>
        </authorList>
    </citation>
    <scope>NUCLEOTIDE SEQUENCE [LARGE SCALE GENOMIC DNA]</scope>
    <source>
        <strain evidence="2 3">cv. Gransden 2004</strain>
    </source>
</reference>
<evidence type="ECO:0008006" key="4">
    <source>
        <dbReference type="Google" id="ProtNLM"/>
    </source>
</evidence>
<sequence>MAQQQATPPIQAPLQIKDLRPSVATNINLTFIVLEKGPLSRIGENGPLVSVALVADATAAVHLQLWGPECDAFQPGDIVRITNGVFSFHKTNLVLRAGKKGQLEKIGEFTMVFSENVNMSKLHWVADPLNPKLWNPVGFNPHAPQGNQYHHGPLLDMEKIADLWDPCSRFVSRILCW</sequence>
<dbReference type="GO" id="GO:0070876">
    <property type="term" value="C:SOSS complex"/>
    <property type="evidence" value="ECO:0000318"/>
    <property type="project" value="GO_Central"/>
</dbReference>
<dbReference type="Gramene" id="Pp3c3_34830V3.3">
    <property type="protein sequence ID" value="Pp3c3_34830V3.3"/>
    <property type="gene ID" value="Pp3c3_34830"/>
</dbReference>
<accession>A0A7I4DLL9</accession>
<organism evidence="2 3">
    <name type="scientific">Physcomitrium patens</name>
    <name type="common">Spreading-leaved earth moss</name>
    <name type="synonym">Physcomitrella patens</name>
    <dbReference type="NCBI Taxonomy" id="3218"/>
    <lineage>
        <taxon>Eukaryota</taxon>
        <taxon>Viridiplantae</taxon>
        <taxon>Streptophyta</taxon>
        <taxon>Embryophyta</taxon>
        <taxon>Bryophyta</taxon>
        <taxon>Bryophytina</taxon>
        <taxon>Bryopsida</taxon>
        <taxon>Funariidae</taxon>
        <taxon>Funariales</taxon>
        <taxon>Funariaceae</taxon>
        <taxon>Physcomitrium</taxon>
    </lineage>
</organism>
<dbReference type="SUPFAM" id="SSF50249">
    <property type="entry name" value="Nucleic acid-binding proteins"/>
    <property type="match status" value="1"/>
</dbReference>
<reference evidence="2 3" key="1">
    <citation type="journal article" date="2008" name="Science">
        <title>The Physcomitrella genome reveals evolutionary insights into the conquest of land by plants.</title>
        <authorList>
            <person name="Rensing S."/>
            <person name="Lang D."/>
            <person name="Zimmer A."/>
            <person name="Terry A."/>
            <person name="Salamov A."/>
            <person name="Shapiro H."/>
            <person name="Nishiyama T."/>
            <person name="Perroud P.-F."/>
            <person name="Lindquist E."/>
            <person name="Kamisugi Y."/>
            <person name="Tanahashi T."/>
            <person name="Sakakibara K."/>
            <person name="Fujita T."/>
            <person name="Oishi K."/>
            <person name="Shin-I T."/>
            <person name="Kuroki Y."/>
            <person name="Toyoda A."/>
            <person name="Suzuki Y."/>
            <person name="Hashimoto A."/>
            <person name="Yamaguchi K."/>
            <person name="Sugano A."/>
            <person name="Kohara Y."/>
            <person name="Fujiyama A."/>
            <person name="Anterola A."/>
            <person name="Aoki S."/>
            <person name="Ashton N."/>
            <person name="Barbazuk W.B."/>
            <person name="Barker E."/>
            <person name="Bennetzen J."/>
            <person name="Bezanilla M."/>
            <person name="Blankenship R."/>
            <person name="Cho S.H."/>
            <person name="Dutcher S."/>
            <person name="Estelle M."/>
            <person name="Fawcett J.A."/>
            <person name="Gundlach H."/>
            <person name="Hanada K."/>
            <person name="Heyl A."/>
            <person name="Hicks K.A."/>
            <person name="Hugh J."/>
            <person name="Lohr M."/>
            <person name="Mayer K."/>
            <person name="Melkozernov A."/>
            <person name="Murata T."/>
            <person name="Nelson D."/>
            <person name="Pils B."/>
            <person name="Prigge M."/>
            <person name="Reiss B."/>
            <person name="Renner T."/>
            <person name="Rombauts S."/>
            <person name="Rushton P."/>
            <person name="Sanderfoot A."/>
            <person name="Schween G."/>
            <person name="Shiu S.-H."/>
            <person name="Stueber K."/>
            <person name="Theodoulou F.L."/>
            <person name="Tu H."/>
            <person name="Van de Peer Y."/>
            <person name="Verrier P.J."/>
            <person name="Waters E."/>
            <person name="Wood A."/>
            <person name="Yang L."/>
            <person name="Cove D."/>
            <person name="Cuming A."/>
            <person name="Hasebe M."/>
            <person name="Lucas S."/>
            <person name="Mishler D.B."/>
            <person name="Reski R."/>
            <person name="Grigoriev I."/>
            <person name="Quatrano R.S."/>
            <person name="Boore J.L."/>
        </authorList>
    </citation>
    <scope>NUCLEOTIDE SEQUENCE [LARGE SCALE GENOMIC DNA]</scope>
    <source>
        <strain evidence="2 3">cv. Gransden 2004</strain>
    </source>
</reference>
<dbReference type="GO" id="GO:0003677">
    <property type="term" value="F:DNA binding"/>
    <property type="evidence" value="ECO:0000318"/>
    <property type="project" value="GO_Central"/>
</dbReference>
<dbReference type="FunCoup" id="A0A7I4DLL9">
    <property type="interactions" value="1672"/>
</dbReference>